<dbReference type="SUPFAM" id="SSF50249">
    <property type="entry name" value="Nucleic acid-binding proteins"/>
    <property type="match status" value="2"/>
</dbReference>
<dbReference type="GO" id="GO:0043043">
    <property type="term" value="P:peptide biosynthetic process"/>
    <property type="evidence" value="ECO:0007669"/>
    <property type="project" value="InterPro"/>
</dbReference>
<dbReference type="InterPro" id="IPR014722">
    <property type="entry name" value="Rib_uL2_dom2"/>
</dbReference>
<dbReference type="Pfam" id="PF08207">
    <property type="entry name" value="EFP_N"/>
    <property type="match status" value="1"/>
</dbReference>
<dbReference type="Gene3D" id="2.30.30.30">
    <property type="match status" value="1"/>
</dbReference>
<dbReference type="PANTHER" id="PTHR30053">
    <property type="entry name" value="ELONGATION FACTOR P"/>
    <property type="match status" value="1"/>
</dbReference>
<dbReference type="GO" id="GO:0003746">
    <property type="term" value="F:translation elongation factor activity"/>
    <property type="evidence" value="ECO:0007669"/>
    <property type="project" value="UniProtKB-UniRule"/>
</dbReference>
<evidence type="ECO:0000259" key="3">
    <source>
        <dbReference type="SMART" id="SM00841"/>
    </source>
</evidence>
<dbReference type="EMBL" id="QRBE01000001">
    <property type="protein sequence ID" value="RDS84843.1"/>
    <property type="molecule type" value="Genomic_DNA"/>
</dbReference>
<dbReference type="HAMAP" id="MF_00646">
    <property type="entry name" value="EFP"/>
    <property type="match status" value="1"/>
</dbReference>
<dbReference type="Gene3D" id="2.40.50.140">
    <property type="entry name" value="Nucleic acid-binding proteins"/>
    <property type="match status" value="2"/>
</dbReference>
<dbReference type="RefSeq" id="WP_115493864.1">
    <property type="nucleotide sequence ID" value="NZ_QRBE01000001.1"/>
</dbReference>
<dbReference type="PROSITE" id="PS01275">
    <property type="entry name" value="EFP"/>
    <property type="match status" value="1"/>
</dbReference>
<dbReference type="CDD" id="cd05794">
    <property type="entry name" value="S1_EF-P_repeat_2"/>
    <property type="match status" value="1"/>
</dbReference>
<dbReference type="GO" id="GO:0005829">
    <property type="term" value="C:cytosol"/>
    <property type="evidence" value="ECO:0007669"/>
    <property type="project" value="UniProtKB-ARBA"/>
</dbReference>
<dbReference type="PIRSF" id="PIRSF005901">
    <property type="entry name" value="EF-P"/>
    <property type="match status" value="1"/>
</dbReference>
<reference evidence="5 6" key="1">
    <citation type="submission" date="2018-07" db="EMBL/GenBank/DDBJ databases">
        <title>Dyella monticola sp. nov. and Dyella psychrodurans sp. nov. isolated from monsoon evergreen broad-leaved forest soil of Dinghu Mountain, China.</title>
        <authorList>
            <person name="Gao Z."/>
            <person name="Qiu L."/>
        </authorList>
    </citation>
    <scope>NUCLEOTIDE SEQUENCE [LARGE SCALE GENOMIC DNA]</scope>
    <source>
        <strain evidence="5 6">4G-K06</strain>
    </source>
</reference>
<dbReference type="SUPFAM" id="SSF50104">
    <property type="entry name" value="Translation proteins SH3-like domain"/>
    <property type="match status" value="1"/>
</dbReference>
<dbReference type="InterPro" id="IPR008991">
    <property type="entry name" value="Translation_prot_SH3-like_sf"/>
</dbReference>
<protein>
    <recommendedName>
        <fullName evidence="2">Elongation factor P-like protein</fullName>
    </recommendedName>
</protein>
<dbReference type="InterPro" id="IPR013185">
    <property type="entry name" value="Transl_elong_KOW-like"/>
</dbReference>
<evidence type="ECO:0000313" key="5">
    <source>
        <dbReference type="EMBL" id="RDS84843.1"/>
    </source>
</evidence>
<comment type="caution">
    <text evidence="5">The sequence shown here is derived from an EMBL/GenBank/DDBJ whole genome shotgun (WGS) entry which is preliminary data.</text>
</comment>
<feature type="domain" description="Elongation factor P C-terminal" evidence="3">
    <location>
        <begin position="131"/>
        <end position="186"/>
    </location>
</feature>
<keyword evidence="5" id="KW-0648">Protein biosynthesis</keyword>
<dbReference type="InterPro" id="IPR015365">
    <property type="entry name" value="Elong-fact-P_C"/>
</dbReference>
<dbReference type="NCBIfam" id="NF003392">
    <property type="entry name" value="PRK04542.1"/>
    <property type="match status" value="1"/>
</dbReference>
<gene>
    <name evidence="5" type="ORF">DWU98_02490</name>
</gene>
<dbReference type="Proteomes" id="UP000254258">
    <property type="component" value="Unassembled WGS sequence"/>
</dbReference>
<evidence type="ECO:0000256" key="1">
    <source>
        <dbReference type="ARBA" id="ARBA00009479"/>
    </source>
</evidence>
<evidence type="ECO:0000256" key="2">
    <source>
        <dbReference type="HAMAP-Rule" id="MF_00646"/>
    </source>
</evidence>
<organism evidence="5 6">
    <name type="scientific">Dyella monticola</name>
    <dbReference type="NCBI Taxonomy" id="1927958"/>
    <lineage>
        <taxon>Bacteria</taxon>
        <taxon>Pseudomonadati</taxon>
        <taxon>Pseudomonadota</taxon>
        <taxon>Gammaproteobacteria</taxon>
        <taxon>Lysobacterales</taxon>
        <taxon>Rhodanobacteraceae</taxon>
        <taxon>Dyella</taxon>
    </lineage>
</organism>
<evidence type="ECO:0000259" key="4">
    <source>
        <dbReference type="SMART" id="SM01185"/>
    </source>
</evidence>
<dbReference type="AlphaFoldDB" id="A0A370X8U8"/>
<keyword evidence="5" id="KW-0251">Elongation factor</keyword>
<sequence length="192" mass="21206">MKASDVKKGNVVEHEGTVYQVRDIDRSAPTARGGNVTFRFTLYSIPGGRKFDLSLRADDDLKEMELVRRAANFSYMDGDAYVFMDNEDYTQYILGPELIGDNAGYIVESVEGYYVQVIDDAPVGLQVPTSVLLTVTDTAPELKGASATKRTKPAKLNTGIEIQVPEYITTDEKVWVNTLTGEFAGRGSEKTF</sequence>
<name>A0A370X8U8_9GAMM</name>
<keyword evidence="6" id="KW-1185">Reference proteome</keyword>
<proteinExistence type="inferred from homology"/>
<dbReference type="InterPro" id="IPR013852">
    <property type="entry name" value="Transl_elong_P/YeiP_CS"/>
</dbReference>
<dbReference type="CDD" id="cd04470">
    <property type="entry name" value="S1_EF-P_repeat_1"/>
    <property type="match status" value="1"/>
</dbReference>
<comment type="similarity">
    <text evidence="1 2">Belongs to the elongation factor P family.</text>
</comment>
<dbReference type="PANTHER" id="PTHR30053:SF14">
    <property type="entry name" value="TRANSLATION ELONGATION FACTOR KOW-LIKE DOMAIN-CONTAINING PROTEIN"/>
    <property type="match status" value="1"/>
</dbReference>
<dbReference type="FunFam" id="2.40.50.140:FF:000004">
    <property type="entry name" value="Elongation factor P"/>
    <property type="match status" value="1"/>
</dbReference>
<dbReference type="InterPro" id="IPR020599">
    <property type="entry name" value="Transl_elong_fac_P/YeiP"/>
</dbReference>
<evidence type="ECO:0000313" key="6">
    <source>
        <dbReference type="Proteomes" id="UP000254258"/>
    </source>
</evidence>
<feature type="domain" description="Translation elongation factor P/YeiP central" evidence="4">
    <location>
        <begin position="68"/>
        <end position="123"/>
    </location>
</feature>
<dbReference type="Pfam" id="PF09285">
    <property type="entry name" value="Elong-fact-P_C"/>
    <property type="match status" value="1"/>
</dbReference>
<dbReference type="SMART" id="SM00841">
    <property type="entry name" value="Elong-fact-P_C"/>
    <property type="match status" value="1"/>
</dbReference>
<dbReference type="SMART" id="SM01185">
    <property type="entry name" value="EFP"/>
    <property type="match status" value="1"/>
</dbReference>
<dbReference type="InterPro" id="IPR001059">
    <property type="entry name" value="Transl_elong_P/YeiP_cen"/>
</dbReference>
<dbReference type="InterPro" id="IPR012340">
    <property type="entry name" value="NA-bd_OB-fold"/>
</dbReference>
<dbReference type="OrthoDB" id="9801844at2"/>
<dbReference type="Pfam" id="PF01132">
    <property type="entry name" value="EFP"/>
    <property type="match status" value="1"/>
</dbReference>
<dbReference type="InterPro" id="IPR011897">
    <property type="entry name" value="Transl_elong_p-like_YeiP"/>
</dbReference>
<accession>A0A370X8U8</accession>